<sequence>MITTTTAYAAKSTDKLQYLDNIWAHLADGCTVLK</sequence>
<keyword evidence="1" id="KW-1185">Reference proteome</keyword>
<proteinExistence type="predicted"/>
<dbReference type="Proteomes" id="UP000887566">
    <property type="component" value="Unplaced"/>
</dbReference>
<organism evidence="1 2">
    <name type="scientific">Plectus sambesii</name>
    <dbReference type="NCBI Taxonomy" id="2011161"/>
    <lineage>
        <taxon>Eukaryota</taxon>
        <taxon>Metazoa</taxon>
        <taxon>Ecdysozoa</taxon>
        <taxon>Nematoda</taxon>
        <taxon>Chromadorea</taxon>
        <taxon>Plectida</taxon>
        <taxon>Plectina</taxon>
        <taxon>Plectoidea</taxon>
        <taxon>Plectidae</taxon>
        <taxon>Plectus</taxon>
    </lineage>
</organism>
<accession>A0A914VKE8</accession>
<protein>
    <submittedName>
        <fullName evidence="2">Uncharacterized protein</fullName>
    </submittedName>
</protein>
<evidence type="ECO:0000313" key="1">
    <source>
        <dbReference type="Proteomes" id="UP000887566"/>
    </source>
</evidence>
<dbReference type="AlphaFoldDB" id="A0A914VKE8"/>
<evidence type="ECO:0000313" key="2">
    <source>
        <dbReference type="WBParaSite" id="PSAMB.scaffold20849size686.g38147.t1"/>
    </source>
</evidence>
<dbReference type="WBParaSite" id="PSAMB.scaffold20849size686.g38147.t1">
    <property type="protein sequence ID" value="PSAMB.scaffold20849size686.g38147.t1"/>
    <property type="gene ID" value="PSAMB.scaffold20849size686.g38147"/>
</dbReference>
<reference evidence="2" key="1">
    <citation type="submission" date="2022-11" db="UniProtKB">
        <authorList>
            <consortium name="WormBaseParasite"/>
        </authorList>
    </citation>
    <scope>IDENTIFICATION</scope>
</reference>
<name>A0A914VKE8_9BILA</name>